<evidence type="ECO:0000313" key="6">
    <source>
        <dbReference type="Proteomes" id="UP000194154"/>
    </source>
</evidence>
<comment type="subcellular location">
    <subcellularLocation>
        <location evidence="4">Cell membrane</location>
        <topology evidence="4">Peripheral membrane protein</topology>
    </subcellularLocation>
</comment>
<name>A0A1W7AEC0_9STAP</name>
<keyword evidence="2 4" id="KW-1003">Cell membrane</keyword>
<protein>
    <recommendedName>
        <fullName evidence="4">UDP-N-acetylglucosamine--peptide N-acetylglucosaminyltransferase stabilizing protein GtfB</fullName>
    </recommendedName>
    <alternativeName>
        <fullName evidence="4">Glycosyltransferase stabilizing protein GtfB</fullName>
    </alternativeName>
</protein>
<dbReference type="STRING" id="1855823.MCCS_23310"/>
<dbReference type="GeneID" id="35296406"/>
<dbReference type="HAMAP" id="MF_01473">
    <property type="entry name" value="GtfB"/>
    <property type="match status" value="1"/>
</dbReference>
<keyword evidence="6" id="KW-1185">Reference proteome</keyword>
<dbReference type="GO" id="GO:0031647">
    <property type="term" value="P:regulation of protein stability"/>
    <property type="evidence" value="ECO:0007669"/>
    <property type="project" value="UniProtKB-UniRule"/>
</dbReference>
<proteinExistence type="inferred from homology"/>
<dbReference type="Proteomes" id="UP000194154">
    <property type="component" value="Chromosome"/>
</dbReference>
<evidence type="ECO:0000256" key="3">
    <source>
        <dbReference type="ARBA" id="ARBA00023136"/>
    </source>
</evidence>
<dbReference type="KEGG" id="mcak:MCCS_23310"/>
<comment type="function">
    <text evidence="4">Required for polymorphic O-glycosylation of the serine-rich repeat protein in this bacteria. A stabilizing protein that is part of the accessory SecA2/SecY2 system specifically required to export serine-rich repeat cell wall proteins usually encoded upstream in the same operon. The GtfA-GtfB complex adds GlcNAc from UDP-GlcNAc to the substrate protein, attaching the first sugar residue. Stabilizes the glycosylation activity of GtfA. Has no N-acetylglucosaminyl transferase activity on its own.</text>
</comment>
<organism evidence="5 6">
    <name type="scientific">Macrococcoides canis</name>
    <dbReference type="NCBI Taxonomy" id="1855823"/>
    <lineage>
        <taxon>Bacteria</taxon>
        <taxon>Bacillati</taxon>
        <taxon>Bacillota</taxon>
        <taxon>Bacilli</taxon>
        <taxon>Bacillales</taxon>
        <taxon>Staphylococcaceae</taxon>
        <taxon>Macrococcoides</taxon>
    </lineage>
</organism>
<sequence>MINLFEYFNLPSAELYQSLQLAGNNHPTIVIEDDGFLPDNIITPYRYFAHYHPEPTKALYFNAVKKPKYWEIDGNNSEAHIKDNGRTKANIIYKMNYKSRIVERVEWLGDNNNVRYIDHYTKHGLRFAQTVNDIHGKSIMKTYFTKEGKVVIYENYITGSIMLTLDDKEYIFSNKAEFITYFIDQLNVDTSKIIFNSLSLPLIAIYNRKQRTHGYLFWQEQVQDALPGNMVSILESNNHLSFKVIVPNKLEYARITTLTKKELRHKIKQSGYLYQYHRKNTFTKNVLTMTNSDQLPHVEHIIKNSPDYTFTIAAITEMSSKLMNLGKYKNVKLYPSVELNKARQLYEAADIYLDINQGNEIMNAVRSAYDYDHLIMGYKETVHNVTYTNNAMLVSEREPDLLLEYLHMNNKEKETALKKQKSQANEVSVEMFNGALDIIKT</sequence>
<dbReference type="NCBIfam" id="TIGR02919">
    <property type="entry name" value="accessory Sec system glycosylation chaperone GtfB"/>
    <property type="match status" value="1"/>
</dbReference>
<accession>A0A1W7AEC0</accession>
<dbReference type="GO" id="GO:0017122">
    <property type="term" value="C:protein N-acetylglucosaminyltransferase complex"/>
    <property type="evidence" value="ECO:0007669"/>
    <property type="project" value="UniProtKB-UniRule"/>
</dbReference>
<dbReference type="InterPro" id="IPR014268">
    <property type="entry name" value="GtfB"/>
</dbReference>
<keyword evidence="5" id="KW-0808">Transferase</keyword>
<evidence type="ECO:0000313" key="5">
    <source>
        <dbReference type="EMBL" id="ARQ07911.1"/>
    </source>
</evidence>
<dbReference type="EMBL" id="CP021059">
    <property type="protein sequence ID" value="ARQ07911.1"/>
    <property type="molecule type" value="Genomic_DNA"/>
</dbReference>
<evidence type="ECO:0000256" key="2">
    <source>
        <dbReference type="ARBA" id="ARBA00022475"/>
    </source>
</evidence>
<gene>
    <name evidence="5" type="primary">gtf2</name>
    <name evidence="4" type="synonym">gtfB</name>
    <name evidence="5" type="ORF">MCCS_23310</name>
</gene>
<reference evidence="5 6" key="1">
    <citation type="journal article" date="2017" name="Int. J. Syst. Evol. Microbiol.">
        <title>Macrococcus canis sp. nov., a skin bacterium associated with infections in dogs.</title>
        <authorList>
            <person name="Gobeli Brawand S."/>
            <person name="Cotting K."/>
            <person name="Gomez-Sanz E."/>
            <person name="Collaud A."/>
            <person name="Thomann A."/>
            <person name="Brodard I."/>
            <person name="Rodriguez-Campos S."/>
            <person name="Strauss C."/>
            <person name="Perreten V."/>
        </authorList>
    </citation>
    <scope>NUCLEOTIDE SEQUENCE [LARGE SCALE GENOMIC DNA]</scope>
    <source>
        <strain evidence="5 6">KM45013</strain>
    </source>
</reference>
<dbReference type="UniPathway" id="UPA00378"/>
<comment type="pathway">
    <text evidence="1 4">Protein modification; protein glycosylation.</text>
</comment>
<dbReference type="OrthoDB" id="2136618at2"/>
<dbReference type="AlphaFoldDB" id="A0A1W7AEC0"/>
<dbReference type="RefSeq" id="WP_157891116.1">
    <property type="nucleotide sequence ID" value="NZ_CBCRZA010000017.1"/>
</dbReference>
<keyword evidence="3 4" id="KW-0472">Membrane</keyword>
<dbReference type="GO" id="GO:0016740">
    <property type="term" value="F:transferase activity"/>
    <property type="evidence" value="ECO:0007669"/>
    <property type="project" value="UniProtKB-KW"/>
</dbReference>
<evidence type="ECO:0000256" key="4">
    <source>
        <dbReference type="HAMAP-Rule" id="MF_01473"/>
    </source>
</evidence>
<dbReference type="GO" id="GO:0005886">
    <property type="term" value="C:plasma membrane"/>
    <property type="evidence" value="ECO:0007669"/>
    <property type="project" value="UniProtKB-SubCell"/>
</dbReference>
<comment type="subunit">
    <text evidence="4">Forms a heterotetramer with 2 subunits each of GtfA and GtfB. Part of the accessory SecA2/SecY2 protein translocation apparatus.</text>
</comment>
<evidence type="ECO:0000256" key="1">
    <source>
        <dbReference type="ARBA" id="ARBA00004922"/>
    </source>
</evidence>
<comment type="similarity">
    <text evidence="4">Belongs to the GtfB family.</text>
</comment>